<dbReference type="InterPro" id="IPR001926">
    <property type="entry name" value="TrpB-like_PALP"/>
</dbReference>
<dbReference type="Gene3D" id="3.40.50.1100">
    <property type="match status" value="2"/>
</dbReference>
<evidence type="ECO:0000313" key="11">
    <source>
        <dbReference type="Proteomes" id="UP000280344"/>
    </source>
</evidence>
<proteinExistence type="inferred from homology"/>
<keyword evidence="6" id="KW-0456">Lyase</keyword>
<evidence type="ECO:0000313" key="10">
    <source>
        <dbReference type="EMBL" id="AZQ77566.1"/>
    </source>
</evidence>
<feature type="domain" description="Tryptophan synthase beta chain-like PALP" evidence="9">
    <location>
        <begin position="19"/>
        <end position="312"/>
    </location>
</feature>
<dbReference type="SUPFAM" id="SSF53686">
    <property type="entry name" value="Tryptophan synthase beta subunit-like PLP-dependent enzymes"/>
    <property type="match status" value="1"/>
</dbReference>
<keyword evidence="5" id="KW-0663">Pyridoxal phosphate</keyword>
<evidence type="ECO:0000256" key="7">
    <source>
        <dbReference type="ARBA" id="ARBA00025527"/>
    </source>
</evidence>
<dbReference type="Proteomes" id="UP000280344">
    <property type="component" value="Chromosome"/>
</dbReference>
<evidence type="ECO:0000256" key="6">
    <source>
        <dbReference type="ARBA" id="ARBA00023239"/>
    </source>
</evidence>
<dbReference type="GO" id="GO:0030170">
    <property type="term" value="F:pyridoxal phosphate binding"/>
    <property type="evidence" value="ECO:0007669"/>
    <property type="project" value="TreeGrafter"/>
</dbReference>
<comment type="function">
    <text evidence="7">Catalyzes the anaerobic formation of alpha-ketobutyrate and ammonia from threonine in a two-step reaction. The first step involved a dehydration of threonine and a production of enamine intermediates (aminocrotonate), which tautomerizes to its imine form (iminobutyrate). Both intermediates are unstable and short-lived. The second step is the nonenzymatic hydrolysis of the enamine/imine intermediates to form 2-ketobutyrate and free ammonia. In the low water environment of the cell, the second step is accelerated by RidA.</text>
</comment>
<comment type="similarity">
    <text evidence="3">Belongs to the serine/threonine dehydratase family.</text>
</comment>
<comment type="cofactor">
    <cofactor evidence="2">
        <name>pyridoxal 5'-phosphate</name>
        <dbReference type="ChEBI" id="CHEBI:597326"/>
    </cofactor>
</comment>
<dbReference type="FunFam" id="3.40.50.1100:FF:000005">
    <property type="entry name" value="Threonine dehydratase catabolic"/>
    <property type="match status" value="1"/>
</dbReference>
<evidence type="ECO:0000256" key="2">
    <source>
        <dbReference type="ARBA" id="ARBA00001933"/>
    </source>
</evidence>
<dbReference type="GO" id="GO:0004794">
    <property type="term" value="F:threonine deaminase activity"/>
    <property type="evidence" value="ECO:0007669"/>
    <property type="project" value="UniProtKB-EC"/>
</dbReference>
<dbReference type="EC" id="4.3.1.19" evidence="4"/>
<name>A0A3S9PZ46_9ACTO</name>
<dbReference type="GO" id="GO:0018114">
    <property type="term" value="F:threonine racemase activity"/>
    <property type="evidence" value="ECO:0007669"/>
    <property type="project" value="TreeGrafter"/>
</dbReference>
<dbReference type="GO" id="GO:0030378">
    <property type="term" value="F:serine racemase activity"/>
    <property type="evidence" value="ECO:0007669"/>
    <property type="project" value="TreeGrafter"/>
</dbReference>
<reference evidence="10 11" key="1">
    <citation type="submission" date="2018-12" db="EMBL/GenBank/DDBJ databases">
        <title>Complete genome sequence of Flaviflexus sp. H23T48.</title>
        <authorList>
            <person name="Bae J.-W."/>
            <person name="Lee J.-Y."/>
        </authorList>
    </citation>
    <scope>NUCLEOTIDE SEQUENCE [LARGE SCALE GENOMIC DNA]</scope>
    <source>
        <strain evidence="10 11">H23T48</strain>
    </source>
</reference>
<organism evidence="10 11">
    <name type="scientific">Flaviflexus ciconiae</name>
    <dbReference type="NCBI Taxonomy" id="2496867"/>
    <lineage>
        <taxon>Bacteria</taxon>
        <taxon>Bacillati</taxon>
        <taxon>Actinomycetota</taxon>
        <taxon>Actinomycetes</taxon>
        <taxon>Actinomycetales</taxon>
        <taxon>Actinomycetaceae</taxon>
        <taxon>Flaviflexus</taxon>
    </lineage>
</organism>
<accession>A0A3S9PZ46</accession>
<dbReference type="PANTHER" id="PTHR43050">
    <property type="entry name" value="SERINE / THREONINE RACEMASE FAMILY MEMBER"/>
    <property type="match status" value="1"/>
</dbReference>
<evidence type="ECO:0000256" key="1">
    <source>
        <dbReference type="ARBA" id="ARBA00001274"/>
    </source>
</evidence>
<evidence type="ECO:0000256" key="4">
    <source>
        <dbReference type="ARBA" id="ARBA00012096"/>
    </source>
</evidence>
<protein>
    <recommendedName>
        <fullName evidence="4">threonine ammonia-lyase</fullName>
        <ecNumber evidence="4">4.3.1.19</ecNumber>
    </recommendedName>
    <alternativeName>
        <fullName evidence="8">Threonine deaminase</fullName>
    </alternativeName>
</protein>
<gene>
    <name evidence="10" type="ORF">EJ997_09685</name>
</gene>
<dbReference type="CDD" id="cd01562">
    <property type="entry name" value="Thr-dehyd"/>
    <property type="match status" value="1"/>
</dbReference>
<evidence type="ECO:0000256" key="8">
    <source>
        <dbReference type="ARBA" id="ARBA00031427"/>
    </source>
</evidence>
<dbReference type="GO" id="GO:0003941">
    <property type="term" value="F:L-serine ammonia-lyase activity"/>
    <property type="evidence" value="ECO:0007669"/>
    <property type="project" value="TreeGrafter"/>
</dbReference>
<evidence type="ECO:0000256" key="5">
    <source>
        <dbReference type="ARBA" id="ARBA00022898"/>
    </source>
</evidence>
<evidence type="ECO:0000256" key="3">
    <source>
        <dbReference type="ARBA" id="ARBA00010869"/>
    </source>
</evidence>
<dbReference type="KEGG" id="flh:EJ997_09685"/>
<keyword evidence="11" id="KW-1185">Reference proteome</keyword>
<dbReference type="GO" id="GO:0070179">
    <property type="term" value="P:D-serine biosynthetic process"/>
    <property type="evidence" value="ECO:0007669"/>
    <property type="project" value="TreeGrafter"/>
</dbReference>
<sequence>MTTLPTFEDVGAAAARIKQYTHETRVVGSRLLNKYLGVEVLIKCENQQRGGSFKTRGAFNAILSRMERSEITKERGVITYSSGNHGQAVALAAYQLDIPATVFMPTDAPKVKIDMTKSYGVEVIMYDAEKDDRVAMANALAEERDWPLIPSFDDAEIIAGQGTAMQELLREVGHVDALVLPVGGGGLISGSALVSKVFSPEAQIFGVEPAEANDAQQSLEKGEIVTIPSPVTIADGARVRSITELTFDLMKKNVDEIITATDDQIFTSMKLVADRLKLVSEPTGVLGLAGVKTLVDEGKIARGSRVATVISGGNVDLDTFATCIASPDEAIKQMQNWLS</sequence>
<dbReference type="RefSeq" id="WP_126704369.1">
    <property type="nucleotide sequence ID" value="NZ_CP034593.1"/>
</dbReference>
<dbReference type="EMBL" id="CP034593">
    <property type="protein sequence ID" value="AZQ77566.1"/>
    <property type="molecule type" value="Genomic_DNA"/>
</dbReference>
<comment type="catalytic activity">
    <reaction evidence="1">
        <text>L-threonine = 2-oxobutanoate + NH4(+)</text>
        <dbReference type="Rhea" id="RHEA:22108"/>
        <dbReference type="ChEBI" id="CHEBI:16763"/>
        <dbReference type="ChEBI" id="CHEBI:28938"/>
        <dbReference type="ChEBI" id="CHEBI:57926"/>
        <dbReference type="EC" id="4.3.1.19"/>
    </reaction>
</comment>
<dbReference type="OrthoDB" id="9811476at2"/>
<dbReference type="PANTHER" id="PTHR43050:SF1">
    <property type="entry name" value="SERINE RACEMASE"/>
    <property type="match status" value="1"/>
</dbReference>
<dbReference type="GO" id="GO:0000287">
    <property type="term" value="F:magnesium ion binding"/>
    <property type="evidence" value="ECO:0007669"/>
    <property type="project" value="TreeGrafter"/>
</dbReference>
<evidence type="ECO:0000259" key="9">
    <source>
        <dbReference type="Pfam" id="PF00291"/>
    </source>
</evidence>
<dbReference type="GO" id="GO:0005524">
    <property type="term" value="F:ATP binding"/>
    <property type="evidence" value="ECO:0007669"/>
    <property type="project" value="TreeGrafter"/>
</dbReference>
<dbReference type="Pfam" id="PF00291">
    <property type="entry name" value="PALP"/>
    <property type="match status" value="1"/>
</dbReference>
<dbReference type="AlphaFoldDB" id="A0A3S9PZ46"/>
<dbReference type="InterPro" id="IPR036052">
    <property type="entry name" value="TrpB-like_PALP_sf"/>
</dbReference>